<comment type="caution">
    <text evidence="4">The sequence shown here is derived from an EMBL/GenBank/DDBJ whole genome shotgun (WGS) entry which is preliminary data.</text>
</comment>
<dbReference type="EMBL" id="JANHAX010000007">
    <property type="protein sequence ID" value="MDQ2092010.1"/>
    <property type="molecule type" value="Genomic_DNA"/>
</dbReference>
<proteinExistence type="predicted"/>
<feature type="chain" id="PRO_5042284069" evidence="2">
    <location>
        <begin position="22"/>
        <end position="579"/>
    </location>
</feature>
<keyword evidence="5" id="KW-1185">Reference proteome</keyword>
<dbReference type="SUPFAM" id="SSF50494">
    <property type="entry name" value="Trypsin-like serine proteases"/>
    <property type="match status" value="1"/>
</dbReference>
<sequence length="579" mass="62827">MTRLLFAVILALLFNLRAVVAQQDVAWVQIEALPSLNTAQERVRAYAGRLPDVNGFSLGGGWYSVVLGPYTAEDAQRVLDVYRSEREIPSDSFIAYSNAFQQQFWPVGANLLNLPDAGEPRQPQVQQQAENPQPPQQVEPADETPREARASEARLSRDEKMELQIMLQWAGYYQGAIDGAFGRGTRGSMAGWQENNGFEATGVLTTRQRAALRQQYNAVLDGLDLQTVTDTTAGIEMQIPLGVVSFSKYSPPFAHFDATSSTQARVLLISQTGDQNTLYGLYDIMQTLEIVPETGPRERRNNSFTLVGQNAEFVSHTEARLDGGEIKGFTLVWPAGDEERRTRLLGEMQKSFNRIDGVLDPAEGADEEQDIDLVSGLEVRRPKMSRSGFYVDARGTVVTTAEAVAACDKITIDDEYEAELLHVDSARGVAVLRSVEALAPASVAALRQGDPRLQSEVAVSGFSYEGVLGAPTLTFGKLSDIKGLRGEKDLKRLALAALPGDAGGPVFDDGGAVMGMLLPQGDSNRQLPEDVSFAMDSTTLRAVLEDAGVAPTGAQPTGLIAPEDLERQAQGMTVLVSCW</sequence>
<dbReference type="InterPro" id="IPR002477">
    <property type="entry name" value="Peptidoglycan-bd-like"/>
</dbReference>
<dbReference type="Gene3D" id="1.10.101.10">
    <property type="entry name" value="PGBD-like superfamily/PGBD"/>
    <property type="match status" value="1"/>
</dbReference>
<feature type="signal peptide" evidence="2">
    <location>
        <begin position="1"/>
        <end position="21"/>
    </location>
</feature>
<evidence type="ECO:0000313" key="4">
    <source>
        <dbReference type="EMBL" id="MDQ2092010.1"/>
    </source>
</evidence>
<name>A0AAE3WGJ8_9RHOB</name>
<keyword evidence="2" id="KW-0732">Signal</keyword>
<dbReference type="InterPro" id="IPR036366">
    <property type="entry name" value="PGBDSf"/>
</dbReference>
<evidence type="ECO:0000256" key="1">
    <source>
        <dbReference type="SAM" id="MobiDB-lite"/>
    </source>
</evidence>
<organism evidence="4 5">
    <name type="scientific">Marimonas arenosa</name>
    <dbReference type="NCBI Taxonomy" id="1795305"/>
    <lineage>
        <taxon>Bacteria</taxon>
        <taxon>Pseudomonadati</taxon>
        <taxon>Pseudomonadota</taxon>
        <taxon>Alphaproteobacteria</taxon>
        <taxon>Rhodobacterales</taxon>
        <taxon>Paracoccaceae</taxon>
        <taxon>Marimonas</taxon>
    </lineage>
</organism>
<protein>
    <submittedName>
        <fullName evidence="4">Trypsin-like peptidase domain-containing protein</fullName>
    </submittedName>
</protein>
<dbReference type="PANTHER" id="PTHR43019">
    <property type="entry name" value="SERINE ENDOPROTEASE DEGS"/>
    <property type="match status" value="1"/>
</dbReference>
<dbReference type="Pfam" id="PF01471">
    <property type="entry name" value="PG_binding_1"/>
    <property type="match status" value="1"/>
</dbReference>
<dbReference type="Gene3D" id="2.40.10.10">
    <property type="entry name" value="Trypsin-like serine proteases"/>
    <property type="match status" value="2"/>
</dbReference>
<evidence type="ECO:0000259" key="3">
    <source>
        <dbReference type="Pfam" id="PF01471"/>
    </source>
</evidence>
<dbReference type="Pfam" id="PF13365">
    <property type="entry name" value="Trypsin_2"/>
    <property type="match status" value="1"/>
</dbReference>
<accession>A0AAE3WGJ8</accession>
<dbReference type="PANTHER" id="PTHR43019:SF23">
    <property type="entry name" value="PROTEASE DO-LIKE 5, CHLOROPLASTIC"/>
    <property type="match status" value="1"/>
</dbReference>
<dbReference type="InterPro" id="IPR036365">
    <property type="entry name" value="PGBD-like_sf"/>
</dbReference>
<feature type="compositionally biased region" description="Low complexity" evidence="1">
    <location>
        <begin position="122"/>
        <end position="131"/>
    </location>
</feature>
<gene>
    <name evidence="4" type="ORF">NO357_19080</name>
</gene>
<evidence type="ECO:0000313" key="5">
    <source>
        <dbReference type="Proteomes" id="UP001226762"/>
    </source>
</evidence>
<dbReference type="SUPFAM" id="SSF47090">
    <property type="entry name" value="PGBD-like"/>
    <property type="match status" value="1"/>
</dbReference>
<dbReference type="RefSeq" id="WP_306737318.1">
    <property type="nucleotide sequence ID" value="NZ_JANHAX010000007.1"/>
</dbReference>
<dbReference type="AlphaFoldDB" id="A0AAE3WGJ8"/>
<dbReference type="InterPro" id="IPR043504">
    <property type="entry name" value="Peptidase_S1_PA_chymotrypsin"/>
</dbReference>
<dbReference type="InterPro" id="IPR009003">
    <property type="entry name" value="Peptidase_S1_PA"/>
</dbReference>
<reference evidence="4" key="1">
    <citation type="submission" date="2022-07" db="EMBL/GenBank/DDBJ databases">
        <authorList>
            <person name="Otstavnykh N."/>
            <person name="Isaeva M."/>
            <person name="Bystritskaya E."/>
        </authorList>
    </citation>
    <scope>NUCLEOTIDE SEQUENCE</scope>
    <source>
        <strain evidence="4">KCTC 52189</strain>
    </source>
</reference>
<feature type="region of interest" description="Disordered" evidence="1">
    <location>
        <begin position="115"/>
        <end position="156"/>
    </location>
</feature>
<dbReference type="Proteomes" id="UP001226762">
    <property type="component" value="Unassembled WGS sequence"/>
</dbReference>
<feature type="compositionally biased region" description="Basic and acidic residues" evidence="1">
    <location>
        <begin position="143"/>
        <end position="156"/>
    </location>
</feature>
<feature type="domain" description="Peptidoglycan binding-like" evidence="3">
    <location>
        <begin position="161"/>
        <end position="212"/>
    </location>
</feature>
<reference evidence="4" key="2">
    <citation type="submission" date="2023-02" db="EMBL/GenBank/DDBJ databases">
        <title>'Rhodoalgimonas zhirmunskyi' gen. nov., isolated from a red alga.</title>
        <authorList>
            <person name="Nedashkovskaya O.I."/>
            <person name="Otstavnykh N.Y."/>
            <person name="Bystritskaya E.P."/>
            <person name="Balabanova L.A."/>
            <person name="Isaeva M.P."/>
        </authorList>
    </citation>
    <scope>NUCLEOTIDE SEQUENCE</scope>
    <source>
        <strain evidence="4">KCTC 52189</strain>
    </source>
</reference>
<evidence type="ECO:0000256" key="2">
    <source>
        <dbReference type="SAM" id="SignalP"/>
    </source>
</evidence>